<keyword evidence="9" id="KW-0445">Lipid transport</keyword>
<dbReference type="PROSITE" id="PS51233">
    <property type="entry name" value="VWFD"/>
    <property type="match status" value="1"/>
</dbReference>
<evidence type="ECO:0000256" key="2">
    <source>
        <dbReference type="ARBA" id="ARBA00004613"/>
    </source>
</evidence>
<dbReference type="Gene3D" id="2.20.50.20">
    <property type="entry name" value="Lipovitellin. Chain A, domain 3"/>
    <property type="match status" value="1"/>
</dbReference>
<dbReference type="Proteomes" id="UP000594454">
    <property type="component" value="Chromosome 7"/>
</dbReference>
<comment type="caution">
    <text evidence="12">Lacks conserved residue(s) required for the propagation of feature annotation.</text>
</comment>
<dbReference type="SMART" id="SM00638">
    <property type="entry name" value="LPD_N"/>
    <property type="match status" value="1"/>
</dbReference>
<dbReference type="PROSITE" id="PS51211">
    <property type="entry name" value="VITELLOGENIN"/>
    <property type="match status" value="1"/>
</dbReference>
<keyword evidence="8 13" id="KW-1133">Transmembrane helix</keyword>
<keyword evidence="11" id="KW-0325">Glycoprotein</keyword>
<dbReference type="SUPFAM" id="SSF48371">
    <property type="entry name" value="ARM repeat"/>
    <property type="match status" value="1"/>
</dbReference>
<comment type="subcellular location">
    <subcellularLocation>
        <location evidence="1">Membrane</location>
        <topology evidence="1">Multi-pass membrane protein</topology>
    </subcellularLocation>
    <subcellularLocation>
        <location evidence="2">Secreted</location>
    </subcellularLocation>
</comment>
<dbReference type="SUPFAM" id="SSF48431">
    <property type="entry name" value="Lipovitellin-phosvitin complex, superhelical domain"/>
    <property type="match status" value="1"/>
</dbReference>
<evidence type="ECO:0000256" key="1">
    <source>
        <dbReference type="ARBA" id="ARBA00004141"/>
    </source>
</evidence>
<feature type="transmembrane region" description="Helical" evidence="13">
    <location>
        <begin position="65"/>
        <end position="86"/>
    </location>
</feature>
<dbReference type="EMBL" id="LR899015">
    <property type="protein sequence ID" value="CAD7094121.1"/>
    <property type="molecule type" value="Genomic_DNA"/>
</dbReference>
<name>A0A7R8V9P1_HERIL</name>
<dbReference type="InterPro" id="IPR015817">
    <property type="entry name" value="Vitellinogen_open_b-sht_sub1"/>
</dbReference>
<accession>A0A7R8V9P1</accession>
<reference evidence="16 17" key="1">
    <citation type="submission" date="2020-11" db="EMBL/GenBank/DDBJ databases">
        <authorList>
            <person name="Wallbank WR R."/>
            <person name="Pardo Diaz C."/>
            <person name="Kozak K."/>
            <person name="Martin S."/>
            <person name="Jiggins C."/>
            <person name="Moest M."/>
            <person name="Warren A I."/>
            <person name="Generalovic N T."/>
            <person name="Byers J.R.P. K."/>
            <person name="Montejo-Kovacevich G."/>
            <person name="Yen C E."/>
        </authorList>
    </citation>
    <scope>NUCLEOTIDE SEQUENCE [LARGE SCALE GENOMIC DNA]</scope>
</reference>
<dbReference type="InterPro" id="IPR016024">
    <property type="entry name" value="ARM-type_fold"/>
</dbReference>
<dbReference type="SMART" id="SM00216">
    <property type="entry name" value="VWD"/>
    <property type="match status" value="1"/>
</dbReference>
<evidence type="ECO:0000259" key="14">
    <source>
        <dbReference type="PROSITE" id="PS51211"/>
    </source>
</evidence>
<evidence type="ECO:0000256" key="12">
    <source>
        <dbReference type="PROSITE-ProRule" id="PRU00557"/>
    </source>
</evidence>
<proteinExistence type="inferred from homology"/>
<dbReference type="Pfam" id="PF08449">
    <property type="entry name" value="UAA"/>
    <property type="match status" value="1"/>
</dbReference>
<dbReference type="InterPro" id="IPR013657">
    <property type="entry name" value="SCL35B1-4/HUT1"/>
</dbReference>
<dbReference type="InterPro" id="IPR009454">
    <property type="entry name" value="Lipid_transpt_open_b-sht"/>
</dbReference>
<evidence type="ECO:0000256" key="4">
    <source>
        <dbReference type="ARBA" id="ARBA00022448"/>
    </source>
</evidence>
<evidence type="ECO:0000256" key="13">
    <source>
        <dbReference type="SAM" id="Phobius"/>
    </source>
</evidence>
<protein>
    <recommendedName>
        <fullName evidence="18">Apolipophorin</fullName>
    </recommendedName>
</protein>
<evidence type="ECO:0008006" key="18">
    <source>
        <dbReference type="Google" id="ProtNLM"/>
    </source>
</evidence>
<evidence type="ECO:0000259" key="15">
    <source>
        <dbReference type="PROSITE" id="PS51233"/>
    </source>
</evidence>
<keyword evidence="6 13" id="KW-0812">Transmembrane</keyword>
<organism evidence="16 17">
    <name type="scientific">Hermetia illucens</name>
    <name type="common">Black soldier fly</name>
    <dbReference type="NCBI Taxonomy" id="343691"/>
    <lineage>
        <taxon>Eukaryota</taxon>
        <taxon>Metazoa</taxon>
        <taxon>Ecdysozoa</taxon>
        <taxon>Arthropoda</taxon>
        <taxon>Hexapoda</taxon>
        <taxon>Insecta</taxon>
        <taxon>Pterygota</taxon>
        <taxon>Neoptera</taxon>
        <taxon>Endopterygota</taxon>
        <taxon>Diptera</taxon>
        <taxon>Brachycera</taxon>
        <taxon>Stratiomyomorpha</taxon>
        <taxon>Stratiomyidae</taxon>
        <taxon>Hermetiinae</taxon>
        <taxon>Hermetia</taxon>
    </lineage>
</organism>
<keyword evidence="7" id="KW-0732">Signal</keyword>
<dbReference type="Pfam" id="PF00094">
    <property type="entry name" value="VWD"/>
    <property type="match status" value="1"/>
</dbReference>
<sequence>MNLKATLAIVFVFVGCCSNVVFLELLVKNDPGSGNLITFLQFAFIAVEGFLFTSRCGTRKPRIGLKDYSILVLMFFVSSVCNNYAFDFNIPMPLHMIFRAGSLIANMIMGILILKKRYELSKYVSVLMITAGIVICTIVSGSDVQDTSNPDIRKPQGTEKSQFSVFFWWTLGITLLTVALFISARMGIYQEVLYKRYGKHPREALFYTHLLPLPGFLLLYRNIIEHIEISSLSPEITVPILGASMPSSWVYLIGNVLTQYICISQVYVLTTECSSLTVTLVVTLRKNPFGIHRNINGGVKFVKNKLKKEDKMRGTLDPCRLKKYFLRILVVLLVCLDGINASACKRGCPLSERGVFHFRPGSVYNYNFESVITISLATPTSEETSIKVQGRANVYPETNCGYTLKLERVQVIQSKDGTSKGVTRKFTEGVDKPVQFTLNNGALDTEICTDPSDTDYSVNLKRAIISMFQRSNKPHETDIFGVCPTTTTSTVNGKVEIVTKVRNLNSCMYREVLSNGFVSGLVNERAGIKTTPLLTGYYSQEQEVSDGIIERAELHEDYKFVPLANSQTGAGVRAKVRTTLKRTKTAQGNPPPLNGGVPQSIIFRNPRPVPVENMDVLRATLAGTVNDIQENVKSKSAQQLAEIIRLMRNAGQQQLTTLYRDVRAGSVHPSKDLARKIFLDALFRAGTDNSIATIIKLLETELKDKEERLAYMSFNLVENVDEKSLESINALLDKNPPKEAYLSIGHLVNKYCNVHNCEQSNPVNAIANKFAAKLANCQAQTKKQEDNIVNILKGIGNAAVLAGTTVNRLVQCTSAEIPARVRVAALQALQSASCSQQAQSIALNLLKNRNEDSEIRIEAYLTLVACPSAQLASQIAEIVNSEPVYQVGGFISSHLKSIRDSSDPYRESARHHFSNIRITKQFPVDPRKYSFNSELSYALESLGLGASTEYSLIYSQRGFLPRSARLNLTAELFGHDFNLLEVSLRQENLEQMMEHYFGPKGFFTERSHEAAGKQKRSLSRENLNSMAQKFKQFGKSDDANLILDYSVKMFGSEMVFLSLGEHIPDDSDALAKKIAGAYNDLTDQAKNFRHDCGSHSLFLDSELVYPTGMGFPLQMIAQGTGVGRFKLATNLNLKDMSNWKNEQYRVKFVPSVNVDLNAQMKIDAQVLSTGLKVRGSFHTSTGSDVTVKITDGRDYSIDIDLPFKKQEVFNFNHEIEFIVEDPTKETVHIPIGGRRVEAPKERCFDQLALFGLTVCGMISGPVTDPGAPGFPLNGPTRVSLSVETEKKIHLNLFNRLEEGKQVWAILYDTPGSQKPHSTELKFELGTAPKWYGRLSFKHPEQFLAVEAGLKNDDTELALYGQYEHNHDESKAKIGFKKIGSNEYEPMILIAGKDKMLDNIAGYRAAGKIVAQDSQDGGKRYVFQNIQILDPTNHATVLNGWIQYGSAKGAGGAGFGIDMNVRTPENKEYVLKSQLLIQAGHYVASATVLNRANPPASGSFKWELLHPDGLVKNNLEIGYGPDLKYGYSLYNEVAYESDKSKPRFVKFQNNLESKKPEAKIKLNGQYSQNILDYDFAANFGKGKVGSTLVLRRNQKLIGDYDADLKIELNNNRISVKAKRAIEDGNSVIEHWLKTTWGTSASLKGKYSNRWTPTDAHVDLVGSLQLTDKEEPLGLVITLNATPKNTQGSTKVTRSGADILAFNANYVRGENANGKFDITVKDMLAGHGEAKWKNGVGDVTVLFNLKKLARKIKLESKYQIARPTYNIDATIYYNFEKDNAKKLTFNTQNQIQQTSIDSNSALDLNGQKCTFAIKGQYKGDLLDGTIDGNFNLGLPNGRQISGDINRKSSKRDSTAEGYANAKLTDRLPDGKQRSLAMDVKFSGFNPKARLVDLYHKFTYINTDGKDGVVEVLIKHLPNNNNKMVETSFSGSGALLEHPVEFNLKIDEYSKDHAVYRMSGKYGNLLSGNVNGNYKIGGKGKPTTYQIQMTVDAPKTQFQSYKMESSGHLLQPEAEDGIYDAKIDLQEQLGDRKIKFEGSAKGNAQHGSWSANYDMPKVGPGKFEGNFVRDEKNDQGKYQLNMVYDYGQSRVIRLNSDASYTSGKTVNFHYILQTPNEKARKTEVVFKGEKSDAHTYNGHLQMTHNDKSYGLNTVTVLSDMVTSVDVNLEHDGKTSKFYGSVEQLGDRKGRAKLKIDKLGEFGFDGSAEISAQSFENFYLKVNLDSKKLNLDQVHIEANSKPKSGGKGVEFKATAAGKNILSGSAEYNMKHDKNKVIVEGKGNMQLYEKPRQVSFKLIHQTYDLGRDSELGYSIVFNGLFGARNIESEFKVTSKNFIMKIVSCEDKKQCANIEVRSITLAEKDDSVQHKLMVLVDLQELGWPHEFELQSKVSSVGYRVEQELRVVVKAPKGVQYQLQTYIRQKESAIILITPHRKIALENVYQIPSDVFGKYETSSTLYLNKDRSPDEKSKLSFTGELSHVAKTAINLNGKLCFEHPRVKPMTVAGYIDLNSEQKLAQGSLEFDIFKKPSQKIIASVKYSNIEFSARGVNVKVEATVKSADSKILYSFQSEAAASFEQYKLTSSASVTTHFSSTKTSGLFSVSPKSFEITIIVLNEPLFTAHGTLSTKQSELKAQYNTFGGKPVVLIVKSQGLSSVNLQVDWRELFKAESKLALGKEAVVVVQCAGQDLFNGRTALDPSHFLSTQYKVNEEGIKDLVKRMEEQAKTDGQQVRAAIEQNFNKIREQYKKQAEDAKDSLPDFSALQETYERNIKEIIDEISSDTSLRNIVDFYKRIFEAVSSSLATIVKSLTEFYRKFAETAKEFSDSISKLFTERILPIIQNLIENISTILHKWYSEVMKAVLGFLETLGKVLKSFEPDFNRLGKIFADFSKQVATAYNKLYDVIQKEVEDLVQLVKQFIESLPKLEEIQSAIKKYIGNLDGLKQSAHMVNDVLLHAGDFVLTQEFKDFTQMLHTYLAKKISQEEVNDFESLKTLYVSLVKAIRSLLTQFKTKEVPTAGSIPIPFSLDFFRQVPMWSTLKFSPFNYLRNEQWSSLRGMLTTPHSTSTKIPAELQAHIADGEHIFTFDGRHMTFPGSCSYVLVQDLDNKFSVVANLQGGKMKSITLTDKSNMLELLPDAQVKLNNKPAELPIHNKDTHAWRRYYSVFALSEYGVEVKCSLDLRVCHIHVSGYYTGKTRGLLGNGNNEPYDDFTLPNGKITDNPSDCGNNYALSPNCPPVNVHQQHGKGADGLCKELFDEDSSLMLAYLFLNPSNYLEACNHAVEKAQDKQDAACNIALTYASAARDSHIPVDVPDKCLKCSARKLGDSFETKTPQKKADVIFVVDTAIGGLMNDLVQNVITDLRTTLKQRDMADAHISLIAYNENMRYPQIYTTNGKLDFTGKCERVDLSGAPRYDDRVKTGIRRLTNTYLDQWEKLVSQTVAPSDAMAFNLAMEYPFRPDANRAVIAVRNDQLQYSNMLKLAGAAFSNEVAKSRGIGLHLIGPVKDFEVTGRSQQQGNIVGFDKRTAVVLGDAKKRVNFGSPELRNQIRYSSDMGTDFVQDNGGFVFVMQNYEAIKDRPKERKQYTMAVAVALSDQLARTELTNECECRLRNGLVAEERCKAKEHNMLPPQAKRAGARG</sequence>
<dbReference type="InterPro" id="IPR011030">
    <property type="entry name" value="Lipovitellin_superhlx_dom"/>
</dbReference>
<dbReference type="GO" id="GO:0012505">
    <property type="term" value="C:endomembrane system"/>
    <property type="evidence" value="ECO:0007669"/>
    <property type="project" value="UniProtKB-ARBA"/>
</dbReference>
<keyword evidence="12" id="KW-1015">Disulfide bond</keyword>
<dbReference type="InterPro" id="IPR001747">
    <property type="entry name" value="Vitellogenin_N"/>
</dbReference>
<evidence type="ECO:0000256" key="9">
    <source>
        <dbReference type="ARBA" id="ARBA00023055"/>
    </source>
</evidence>
<dbReference type="SUPFAM" id="SSF56968">
    <property type="entry name" value="Lipovitellin-phosvitin complex, beta-sheet shell regions"/>
    <property type="match status" value="2"/>
</dbReference>
<dbReference type="Gene3D" id="2.30.230.10">
    <property type="entry name" value="Lipovitellin, beta-sheet shell regions, chain A"/>
    <property type="match status" value="1"/>
</dbReference>
<feature type="transmembrane region" description="Helical" evidence="13">
    <location>
        <begin position="7"/>
        <end position="27"/>
    </location>
</feature>
<feature type="transmembrane region" description="Helical" evidence="13">
    <location>
        <begin position="126"/>
        <end position="145"/>
    </location>
</feature>
<feature type="transmembrane region" description="Helical" evidence="13">
    <location>
        <begin position="204"/>
        <end position="224"/>
    </location>
</feature>
<comment type="similarity">
    <text evidence="3">Belongs to the nucleotide-sugar transporter family. SLC35B subfamily.</text>
</comment>
<dbReference type="InterPro" id="IPR015255">
    <property type="entry name" value="Vitellinogen_open_b-sht"/>
</dbReference>
<dbReference type="Pfam" id="PF06448">
    <property type="entry name" value="DUF1081"/>
    <property type="match status" value="1"/>
</dbReference>
<dbReference type="PANTHER" id="PTHR23345:SF36">
    <property type="entry name" value="APOLIPOPHORINS"/>
    <property type="match status" value="1"/>
</dbReference>
<dbReference type="InParanoid" id="A0A7R8V9P1"/>
<keyword evidence="4" id="KW-0813">Transport</keyword>
<evidence type="ECO:0000313" key="16">
    <source>
        <dbReference type="EMBL" id="CAD7094121.1"/>
    </source>
</evidence>
<evidence type="ECO:0000256" key="5">
    <source>
        <dbReference type="ARBA" id="ARBA00022525"/>
    </source>
</evidence>
<evidence type="ECO:0000256" key="11">
    <source>
        <dbReference type="ARBA" id="ARBA00023180"/>
    </source>
</evidence>
<evidence type="ECO:0000313" key="17">
    <source>
        <dbReference type="Proteomes" id="UP000594454"/>
    </source>
</evidence>
<dbReference type="GO" id="GO:0005319">
    <property type="term" value="F:lipid transporter activity"/>
    <property type="evidence" value="ECO:0007669"/>
    <property type="project" value="InterPro"/>
</dbReference>
<evidence type="ECO:0000256" key="3">
    <source>
        <dbReference type="ARBA" id="ARBA00010694"/>
    </source>
</evidence>
<dbReference type="InterPro" id="IPR015819">
    <property type="entry name" value="Lipid_transp_b-sht_shell"/>
</dbReference>
<gene>
    <name evidence="16" type="ORF">HERILL_LOCUS16349</name>
</gene>
<feature type="transmembrane region" description="Helical" evidence="13">
    <location>
        <begin position="165"/>
        <end position="184"/>
    </location>
</feature>
<feature type="transmembrane region" description="Helical" evidence="13">
    <location>
        <begin position="33"/>
        <end position="53"/>
    </location>
</feature>
<keyword evidence="5" id="KW-0964">Secreted</keyword>
<dbReference type="SMART" id="SM01169">
    <property type="entry name" value="DUF1943"/>
    <property type="match status" value="1"/>
</dbReference>
<dbReference type="Pfam" id="PF01347">
    <property type="entry name" value="Vitellogenin_N"/>
    <property type="match status" value="1"/>
</dbReference>
<dbReference type="InterPro" id="IPR015816">
    <property type="entry name" value="Vitellinogen_b-sht_N"/>
</dbReference>
<dbReference type="GO" id="GO:0016020">
    <property type="term" value="C:membrane"/>
    <property type="evidence" value="ECO:0007669"/>
    <property type="project" value="UniProtKB-SubCell"/>
</dbReference>
<evidence type="ECO:0000256" key="10">
    <source>
        <dbReference type="ARBA" id="ARBA00023136"/>
    </source>
</evidence>
<dbReference type="GO" id="GO:0005576">
    <property type="term" value="C:extracellular region"/>
    <property type="evidence" value="ECO:0007669"/>
    <property type="project" value="UniProtKB-SubCell"/>
</dbReference>
<dbReference type="InterPro" id="IPR001846">
    <property type="entry name" value="VWF_type-D"/>
</dbReference>
<evidence type="ECO:0000256" key="8">
    <source>
        <dbReference type="ARBA" id="ARBA00022989"/>
    </source>
</evidence>
<dbReference type="Gene3D" id="2.20.80.10">
    <property type="entry name" value="Lipovitellin-phosvitin complex, chain A, domain 4"/>
    <property type="match status" value="1"/>
</dbReference>
<dbReference type="PROSITE" id="PS51257">
    <property type="entry name" value="PROKAR_LIPOPROTEIN"/>
    <property type="match status" value="1"/>
</dbReference>
<feature type="domain" description="VWFD" evidence="15">
    <location>
        <begin position="3068"/>
        <end position="3231"/>
    </location>
</feature>
<feature type="domain" description="Vitellogenin" evidence="14">
    <location>
        <begin position="358"/>
        <end position="964"/>
    </location>
</feature>
<feature type="disulfide bond" evidence="12">
    <location>
        <begin position="752"/>
        <end position="757"/>
    </location>
</feature>
<evidence type="ECO:0000256" key="6">
    <source>
        <dbReference type="ARBA" id="ARBA00022692"/>
    </source>
</evidence>
<dbReference type="PANTHER" id="PTHR23345">
    <property type="entry name" value="VITELLOGENIN-RELATED"/>
    <property type="match status" value="1"/>
</dbReference>
<keyword evidence="10 13" id="KW-0472">Membrane</keyword>
<dbReference type="OrthoDB" id="999962at2759"/>
<evidence type="ECO:0000256" key="7">
    <source>
        <dbReference type="ARBA" id="ARBA00022729"/>
    </source>
</evidence>
<feature type="transmembrane region" description="Helical" evidence="13">
    <location>
        <begin position="92"/>
        <end position="114"/>
    </location>
</feature>
<dbReference type="InterPro" id="IPR050733">
    <property type="entry name" value="Vitellogenin/Apolipophorin"/>
</dbReference>
<dbReference type="Gene3D" id="1.25.10.20">
    <property type="entry name" value="Vitellinogen, superhelical"/>
    <property type="match status" value="1"/>
</dbReference>
<dbReference type="FunCoup" id="A0A7R8V9P1">
    <property type="interactions" value="50"/>
</dbReference>
<dbReference type="GO" id="GO:0055085">
    <property type="term" value="P:transmembrane transport"/>
    <property type="evidence" value="ECO:0007669"/>
    <property type="project" value="InterPro"/>
</dbReference>
<keyword evidence="17" id="KW-1185">Reference proteome</keyword>
<dbReference type="Pfam" id="PF09172">
    <property type="entry name" value="Vit_open_b-sht"/>
    <property type="match status" value="1"/>
</dbReference>